<evidence type="ECO:0000313" key="1">
    <source>
        <dbReference type="EMBL" id="CRL31454.1"/>
    </source>
</evidence>
<gene>
    <name evidence="1" type="ORF">PCAMFM013_S3Jg000065</name>
</gene>
<dbReference type="STRING" id="1429867.A0A0G4PYN8"/>
<name>A0A0G4PYN8_PENC3</name>
<sequence length="68" mass="7931">MRRNDLTDRPPLLFGEVFSRARKDRFKITCHCDVSDKDTLRNIHQVIHHIGETGADRVDHSLDAVYEL</sequence>
<keyword evidence="2" id="KW-1185">Reference proteome</keyword>
<reference evidence="1 2" key="1">
    <citation type="journal article" date="2014" name="Nat. Commun.">
        <title>Multiple recent horizontal transfers of a large genomic region in cheese making fungi.</title>
        <authorList>
            <person name="Cheeseman K."/>
            <person name="Ropars J."/>
            <person name="Renault P."/>
            <person name="Dupont J."/>
            <person name="Gouzy J."/>
            <person name="Branca A."/>
            <person name="Abraham A.L."/>
            <person name="Ceppi M."/>
            <person name="Conseiller E."/>
            <person name="Debuchy R."/>
            <person name="Malagnac F."/>
            <person name="Goarin A."/>
            <person name="Silar P."/>
            <person name="Lacoste S."/>
            <person name="Sallet E."/>
            <person name="Bensimon A."/>
            <person name="Giraud T."/>
            <person name="Brygoo Y."/>
        </authorList>
    </citation>
    <scope>NUCLEOTIDE SEQUENCE [LARGE SCALE GENOMIC DNA]</scope>
    <source>
        <strain evidence="2">FM 013</strain>
    </source>
</reference>
<evidence type="ECO:0000313" key="2">
    <source>
        <dbReference type="Proteomes" id="UP000053732"/>
    </source>
</evidence>
<proteinExistence type="predicted"/>
<dbReference type="AlphaFoldDB" id="A0A0G4PYN8"/>
<organism evidence="1 2">
    <name type="scientific">Penicillium camemberti (strain FM 013)</name>
    <dbReference type="NCBI Taxonomy" id="1429867"/>
    <lineage>
        <taxon>Eukaryota</taxon>
        <taxon>Fungi</taxon>
        <taxon>Dikarya</taxon>
        <taxon>Ascomycota</taxon>
        <taxon>Pezizomycotina</taxon>
        <taxon>Eurotiomycetes</taxon>
        <taxon>Eurotiomycetidae</taxon>
        <taxon>Eurotiales</taxon>
        <taxon>Aspergillaceae</taxon>
        <taxon>Penicillium</taxon>
    </lineage>
</organism>
<dbReference type="Gene3D" id="3.20.20.140">
    <property type="entry name" value="Metal-dependent hydrolases"/>
    <property type="match status" value="1"/>
</dbReference>
<dbReference type="Proteomes" id="UP000053732">
    <property type="component" value="Unassembled WGS sequence"/>
</dbReference>
<protein>
    <submittedName>
        <fullName evidence="1">Str. FM013</fullName>
    </submittedName>
</protein>
<accession>A0A0G4PYN8</accession>
<dbReference type="EMBL" id="HG793312">
    <property type="protein sequence ID" value="CRL31454.1"/>
    <property type="molecule type" value="Genomic_DNA"/>
</dbReference>